<evidence type="ECO:0000256" key="4">
    <source>
        <dbReference type="ARBA" id="ARBA00023136"/>
    </source>
</evidence>
<keyword evidence="3 6" id="KW-1133">Transmembrane helix</keyword>
<dbReference type="EMBL" id="BQFW01000011">
    <property type="protein sequence ID" value="GJJ75594.1"/>
    <property type="molecule type" value="Genomic_DNA"/>
</dbReference>
<feature type="compositionally biased region" description="Polar residues" evidence="5">
    <location>
        <begin position="10"/>
        <end position="25"/>
    </location>
</feature>
<protein>
    <recommendedName>
        <fullName evidence="7">TECPR1-like DysF domain-containing protein</fullName>
    </recommendedName>
</protein>
<keyword evidence="9" id="KW-1185">Reference proteome</keyword>
<comment type="caution">
    <text evidence="8">The sequence shown here is derived from an EMBL/GenBank/DDBJ whole genome shotgun (WGS) entry which is preliminary data.</text>
</comment>
<dbReference type="InterPro" id="IPR052816">
    <property type="entry name" value="Peroxisomal_Membrane_PEX28-32"/>
</dbReference>
<dbReference type="Proteomes" id="UP000827284">
    <property type="component" value="Unassembled WGS sequence"/>
</dbReference>
<name>A0A9P3LYV3_9FUNG</name>
<sequence>MRVSIPPAIVSSSQPMQRLNEKQSAQQQPDPNKDDPQGPASPAPGRTSFLEDAIISAAIRMSMPADIASLPKNDHPPLTIQATTINFTRFVHKTTGLFWFQDRVEDILTWKDPWNTTFVLVLYCFVCIYPMLLFLLPQCIMATIMIYFFQQKSPKQQQKMLDIRTSQTTLGVPTIHVSQHPQQPPGAITAAEEAYIEAQERAHQKRHHVYHEEDYLEAASSSDEEIEDEERKSLALQYLSNLQHIQNMMGDVSDAHDVLKPLFSHLDWSDEAEATMIVQGTMAAFVGMSLIMWFIPWRWVFMMGGASGMLANSPWGKIVIKECIPLGKDVAAWGKVQMQEFKKKKMQEA</sequence>
<feature type="transmembrane region" description="Helical" evidence="6">
    <location>
        <begin position="274"/>
        <end position="295"/>
    </location>
</feature>
<feature type="region of interest" description="Disordered" evidence="5">
    <location>
        <begin position="1"/>
        <end position="44"/>
    </location>
</feature>
<dbReference type="InterPro" id="IPR010482">
    <property type="entry name" value="TECPR1-like_DysF"/>
</dbReference>
<keyword evidence="4 6" id="KW-0472">Membrane</keyword>
<dbReference type="OrthoDB" id="74314at2759"/>
<reference evidence="8" key="2">
    <citation type="journal article" date="2022" name="Microbiol. Resour. Announc.">
        <title>Whole-Genome Sequence of Entomortierella parvispora E1425, a Mucoromycotan Fungus Associated with Burkholderiaceae-Related Endosymbiotic Bacteria.</title>
        <authorList>
            <person name="Herlambang A."/>
            <person name="Guo Y."/>
            <person name="Takashima Y."/>
            <person name="Narisawa K."/>
            <person name="Ohta H."/>
            <person name="Nishizawa T."/>
        </authorList>
    </citation>
    <scope>NUCLEOTIDE SEQUENCE</scope>
    <source>
        <strain evidence="8">E1425</strain>
    </source>
</reference>
<organism evidence="8 9">
    <name type="scientific">Entomortierella parvispora</name>
    <dbReference type="NCBI Taxonomy" id="205924"/>
    <lineage>
        <taxon>Eukaryota</taxon>
        <taxon>Fungi</taxon>
        <taxon>Fungi incertae sedis</taxon>
        <taxon>Mucoromycota</taxon>
        <taxon>Mortierellomycotina</taxon>
        <taxon>Mortierellomycetes</taxon>
        <taxon>Mortierellales</taxon>
        <taxon>Mortierellaceae</taxon>
        <taxon>Entomortierella</taxon>
    </lineage>
</organism>
<evidence type="ECO:0000256" key="5">
    <source>
        <dbReference type="SAM" id="MobiDB-lite"/>
    </source>
</evidence>
<evidence type="ECO:0000256" key="2">
    <source>
        <dbReference type="ARBA" id="ARBA00022692"/>
    </source>
</evidence>
<dbReference type="PANTHER" id="PTHR28304">
    <property type="entry name" value="PEROXISOMAL MEMBRANE PROTEIN PEX29"/>
    <property type="match status" value="1"/>
</dbReference>
<comment type="subcellular location">
    <subcellularLocation>
        <location evidence="1">Membrane</location>
        <topology evidence="1">Multi-pass membrane protein</topology>
    </subcellularLocation>
</comment>
<proteinExistence type="predicted"/>
<reference evidence="8" key="1">
    <citation type="submission" date="2021-11" db="EMBL/GenBank/DDBJ databases">
        <authorList>
            <person name="Herlambang A."/>
            <person name="Guo Y."/>
            <person name="Takashima Y."/>
            <person name="Nishizawa T."/>
        </authorList>
    </citation>
    <scope>NUCLEOTIDE SEQUENCE</scope>
    <source>
        <strain evidence="8">E1425</strain>
    </source>
</reference>
<dbReference type="GO" id="GO:0007031">
    <property type="term" value="P:peroxisome organization"/>
    <property type="evidence" value="ECO:0007669"/>
    <property type="project" value="TreeGrafter"/>
</dbReference>
<keyword evidence="2 6" id="KW-0812">Transmembrane</keyword>
<dbReference type="AlphaFoldDB" id="A0A9P3LYV3"/>
<evidence type="ECO:0000256" key="1">
    <source>
        <dbReference type="ARBA" id="ARBA00004141"/>
    </source>
</evidence>
<evidence type="ECO:0000259" key="7">
    <source>
        <dbReference type="Pfam" id="PF06398"/>
    </source>
</evidence>
<dbReference type="GO" id="GO:0005778">
    <property type="term" value="C:peroxisomal membrane"/>
    <property type="evidence" value="ECO:0007669"/>
    <property type="project" value="UniProtKB-ARBA"/>
</dbReference>
<feature type="transmembrane region" description="Helical" evidence="6">
    <location>
        <begin position="120"/>
        <end position="149"/>
    </location>
</feature>
<dbReference type="Pfam" id="PF06398">
    <property type="entry name" value="Pex24p"/>
    <property type="match status" value="1"/>
</dbReference>
<evidence type="ECO:0000256" key="3">
    <source>
        <dbReference type="ARBA" id="ARBA00022989"/>
    </source>
</evidence>
<feature type="domain" description="TECPR1-like DysF" evidence="7">
    <location>
        <begin position="78"/>
        <end position="321"/>
    </location>
</feature>
<dbReference type="PANTHER" id="PTHR28304:SF2">
    <property type="entry name" value="PEROXISOMAL MEMBRANE PROTEIN PEX29"/>
    <property type="match status" value="1"/>
</dbReference>
<accession>A0A9P3LYV3</accession>
<evidence type="ECO:0000256" key="6">
    <source>
        <dbReference type="SAM" id="Phobius"/>
    </source>
</evidence>
<evidence type="ECO:0000313" key="9">
    <source>
        <dbReference type="Proteomes" id="UP000827284"/>
    </source>
</evidence>
<evidence type="ECO:0000313" key="8">
    <source>
        <dbReference type="EMBL" id="GJJ75594.1"/>
    </source>
</evidence>
<gene>
    <name evidence="8" type="ORF">EMPS_07952</name>
</gene>